<dbReference type="PANTHER" id="PTHR10709">
    <property type="entry name" value="ACTIN-RELATED PROTEIN 2/3 COMPLEX SUBUNIT 1"/>
    <property type="match status" value="1"/>
</dbReference>
<keyword evidence="4" id="KW-0853">WD repeat</keyword>
<comment type="caution">
    <text evidence="12">The sequence shown here is derived from an EMBL/GenBank/DDBJ whole genome shotgun (WGS) entry which is preliminary data.</text>
</comment>
<keyword evidence="3" id="KW-0963">Cytoplasm</keyword>
<evidence type="ECO:0000256" key="4">
    <source>
        <dbReference type="ARBA" id="ARBA00022574"/>
    </source>
</evidence>
<proteinExistence type="inferred from homology"/>
<feature type="region of interest" description="Disordered" evidence="11">
    <location>
        <begin position="671"/>
        <end position="694"/>
    </location>
</feature>
<feature type="region of interest" description="Disordered" evidence="11">
    <location>
        <begin position="1255"/>
        <end position="1333"/>
    </location>
</feature>
<evidence type="ECO:0000256" key="6">
    <source>
        <dbReference type="ARBA" id="ARBA00023203"/>
    </source>
</evidence>
<dbReference type="InterPro" id="IPR015943">
    <property type="entry name" value="WD40/YVTN_repeat-like_dom_sf"/>
</dbReference>
<dbReference type="GO" id="GO:0005885">
    <property type="term" value="C:Arp2/3 protein complex"/>
    <property type="evidence" value="ECO:0007669"/>
    <property type="project" value="InterPro"/>
</dbReference>
<evidence type="ECO:0000256" key="2">
    <source>
        <dbReference type="ARBA" id="ARBA00006260"/>
    </source>
</evidence>
<evidence type="ECO:0000256" key="8">
    <source>
        <dbReference type="ARBA" id="ARBA00041244"/>
    </source>
</evidence>
<dbReference type="PANTHER" id="PTHR10709:SF2">
    <property type="entry name" value="ACTIN-RELATED PROTEIN 2_3 COMPLEX SUBUNIT"/>
    <property type="match status" value="1"/>
</dbReference>
<dbReference type="Gene3D" id="2.130.10.10">
    <property type="entry name" value="YVTN repeat-like/Quinoprotein amine dehydrogenase"/>
    <property type="match status" value="1"/>
</dbReference>
<evidence type="ECO:0000256" key="1">
    <source>
        <dbReference type="ARBA" id="ARBA00004245"/>
    </source>
</evidence>
<keyword evidence="7" id="KW-0206">Cytoskeleton</keyword>
<dbReference type="VEuPathDB" id="TriTrypDB:LdCL_180014500"/>
<dbReference type="SMART" id="SM00320">
    <property type="entry name" value="WD40"/>
    <property type="match status" value="5"/>
</dbReference>
<feature type="region of interest" description="Disordered" evidence="11">
    <location>
        <begin position="528"/>
        <end position="567"/>
    </location>
</feature>
<dbReference type="InterPro" id="IPR017383">
    <property type="entry name" value="ARPC1"/>
</dbReference>
<keyword evidence="6" id="KW-0009">Actin-binding</keyword>
<keyword evidence="5" id="KW-0677">Repeat</keyword>
<dbReference type="VEuPathDB" id="TriTrypDB:LdBPK_180930.1"/>
<evidence type="ECO:0000313" key="13">
    <source>
        <dbReference type="Proteomes" id="UP000318821"/>
    </source>
</evidence>
<evidence type="ECO:0000256" key="10">
    <source>
        <dbReference type="SAM" id="Coils"/>
    </source>
</evidence>
<comment type="subcellular location">
    <subcellularLocation>
        <location evidence="1">Cytoplasm</location>
        <location evidence="1">Cytoskeleton</location>
    </subcellularLocation>
</comment>
<dbReference type="GO" id="GO:0034314">
    <property type="term" value="P:Arp2/3 complex-mediated actin nucleation"/>
    <property type="evidence" value="ECO:0007669"/>
    <property type="project" value="InterPro"/>
</dbReference>
<evidence type="ECO:0000256" key="9">
    <source>
        <dbReference type="ARBA" id="ARBA00041789"/>
    </source>
</evidence>
<evidence type="ECO:0000313" key="12">
    <source>
        <dbReference type="EMBL" id="TPP55259.1"/>
    </source>
</evidence>
<feature type="region of interest" description="Disordered" evidence="11">
    <location>
        <begin position="708"/>
        <end position="758"/>
    </location>
</feature>
<keyword evidence="10" id="KW-0175">Coiled coil</keyword>
<feature type="compositionally biased region" description="Low complexity" evidence="11">
    <location>
        <begin position="730"/>
        <end position="753"/>
    </location>
</feature>
<dbReference type="InterPro" id="IPR036322">
    <property type="entry name" value="WD40_repeat_dom_sf"/>
</dbReference>
<dbReference type="VEuPathDB" id="TriTrypDB:LDHU3_18.1180"/>
<organism evidence="12 13">
    <name type="scientific">Leishmania donovani</name>
    <dbReference type="NCBI Taxonomy" id="5661"/>
    <lineage>
        <taxon>Eukaryota</taxon>
        <taxon>Discoba</taxon>
        <taxon>Euglenozoa</taxon>
        <taxon>Kinetoplastea</taxon>
        <taxon>Metakinetoplastina</taxon>
        <taxon>Trypanosomatida</taxon>
        <taxon>Trypanosomatidae</taxon>
        <taxon>Leishmaniinae</taxon>
        <taxon>Leishmania</taxon>
    </lineage>
</organism>
<dbReference type="GO" id="GO:0051015">
    <property type="term" value="F:actin filament binding"/>
    <property type="evidence" value="ECO:0007669"/>
    <property type="project" value="TreeGrafter"/>
</dbReference>
<feature type="compositionally biased region" description="Pro residues" evidence="11">
    <location>
        <begin position="873"/>
        <end position="886"/>
    </location>
</feature>
<dbReference type="InterPro" id="IPR001680">
    <property type="entry name" value="WD40_rpt"/>
</dbReference>
<dbReference type="Pfam" id="PF00400">
    <property type="entry name" value="WD40"/>
    <property type="match status" value="2"/>
</dbReference>
<dbReference type="VEuPathDB" id="TriTrypDB:LdCL_180014400"/>
<evidence type="ECO:0000256" key="7">
    <source>
        <dbReference type="ARBA" id="ARBA00023212"/>
    </source>
</evidence>
<evidence type="ECO:0000256" key="3">
    <source>
        <dbReference type="ARBA" id="ARBA00022490"/>
    </source>
</evidence>
<feature type="region of interest" description="Disordered" evidence="11">
    <location>
        <begin position="845"/>
        <end position="1009"/>
    </location>
</feature>
<gene>
    <name evidence="12" type="ORF">CGC20_39300</name>
</gene>
<sequence>MVSVCCVTCVTSDGDSGTTVPRLVPASPPPPPLAALAFSHDGTRAAYAVRRGKALPRYGEREDACSIFIASTNTPAHCASSTSSGPGAAVAPFAQWTMLQVLTGSHDAPITALAWCQRTGALLSTSADRGACVWVPRAGAAAAKEANSAAAVEGGSVNLPAAVAADVPFCAVPQLVILSTEVRLCPTCVAWSAEGTKLYIGTSGGTVAVGRYDARHKWWICRLLSDHRRTTFVDPSVETAAPSSARACSVTALAAHPVENTRLAVARLDGTVQVLSTHIKSVDGALGSSGQGTSGSNAGATAKPFHHVYLSHLLPCWVHGVAWSPSGQQLAVVGHDSGLHTWDWGPVRSSSAGGERSSNDDCSGAGSGKCEAVHTVTWLRQLPLLRCEFASEDVLVAVGFEGRLHAFESTAASAQPGFQRQRTWKLMPEHAATQRTEGSAQLLRRETAHVAANDREKTAAACGRHNLPSQRATAAAKHVVTLEGQQPPARIVGESQAAVDGALVAKSLRQVALDFFERGRAAAAADAVVATSTRGRSSVPGAHSSTENNAADHATGAARQQVTESPPHTSLISLLVRIPSGEKSTAAEPMDVNFVSAGHDSRVHLWRVRHTTLARSKGVYFKKQVLKLGMDGTSLCRLIVVTDTHVYVCVPSGGITRAIAVRRIERVTLPAAAGGAGSGGPTMPSAKPQREKAKSLFASVVSRRGDIAGRTNLQVPHHSRPDSADGDAGGALAVSSTDASPAASSRQGASSAADKAGREVPASVAAGRWVTIVTLGIAQEAALALQFYSAVDGEDFVAALRKASHISAAAVFNLPAEEGPIDASGQLLSLPARCEDPVWPRVLKREAGDTNMGNRKPDVESIRAVEEVQLSPPRSPRSPTAPPQPTAHPTLLPHDRSGSGNIYAPTVEETRWHSPPQAPSRLQKSTDGSPSAWRTPSPLRTAPHRKVPAPPPSVLSQQLQLSAPPPLKTIRGPVIEGRGGGGSHNRGSSATQSLRDAANEPTRTTSQSRLPRLIFATASSSAMCEGVPSCPKAAAPVSTTKAEAVPRRSLFADELGTAQVVDPAASSLSAAAPRTAFMATEDGARDAPVHVDALQAELAAQSATVARLQRSLQAHESLLIELADARADVRGLQATLAERNEQCDEWQAACSQAEQRVSILRRQHERMLAEQQERLRRAHHAELEAVQAAFEEYDARMSAFLEQLKQDHREEEVQWQRERRVLLLQLHEQQRQQQEMRDVEEHRRVRAAGVVARAHYEAQRRRVPAPQVSRRPLASSAECNPASAAWPRAEVNSPSDSLLSPPPPPRQPPSHTTSPFSAHRLMNGSPDVDDEVNHVHPAARHGTAALTRRPHAYFQAHLQAPPSYPRGGSIPDAHDVGKGTYTPSRRSYV</sequence>
<evidence type="ECO:0000256" key="11">
    <source>
        <dbReference type="SAM" id="MobiDB-lite"/>
    </source>
</evidence>
<protein>
    <recommendedName>
        <fullName evidence="8">Arp2/3 complex 41 kDa subunit</fullName>
    </recommendedName>
    <alternativeName>
        <fullName evidence="9">p41-ARC</fullName>
    </alternativeName>
</protein>
<dbReference type="EMBL" id="RHLD01000027">
    <property type="protein sequence ID" value="TPP55259.1"/>
    <property type="molecule type" value="Genomic_DNA"/>
</dbReference>
<accession>A0A504Y573</accession>
<dbReference type="VEuPathDB" id="TriTrypDB:LDHU3_18.1170"/>
<reference evidence="13" key="1">
    <citation type="submission" date="2019-02" db="EMBL/GenBank/DDBJ databases">
        <title>FDA dAtabase for Regulatory Grade micrObial Sequences (FDA-ARGOS): Supporting development and validation of Infectious Disease Dx tests.</title>
        <authorList>
            <person name="Duncan R."/>
            <person name="Fisher C."/>
            <person name="Tallon L."/>
            <person name="Sadzewicz L."/>
            <person name="Sengamalay N."/>
            <person name="Ott S."/>
            <person name="Godinez A."/>
            <person name="Nagaraj S."/>
            <person name="Vavikolanu K."/>
            <person name="Vyas G."/>
            <person name="Nadendla S."/>
            <person name="Aluvathingal J."/>
            <person name="Sichtig H."/>
        </authorList>
    </citation>
    <scope>NUCLEOTIDE SEQUENCE [LARGE SCALE GENOMIC DNA]</scope>
    <source>
        <strain evidence="13">FDAARGOS_360</strain>
    </source>
</reference>
<feature type="coiled-coil region" evidence="10">
    <location>
        <begin position="1091"/>
        <end position="1181"/>
    </location>
</feature>
<comment type="similarity">
    <text evidence="2">Belongs to the WD repeat ARPC1 family.</text>
</comment>
<feature type="compositionally biased region" description="Polar residues" evidence="11">
    <location>
        <begin position="558"/>
        <end position="567"/>
    </location>
</feature>
<feature type="region of interest" description="Disordered" evidence="11">
    <location>
        <begin position="1360"/>
        <end position="1389"/>
    </location>
</feature>
<name>A0A504Y573_LEIDO</name>
<dbReference type="Proteomes" id="UP000318821">
    <property type="component" value="Unassembled WGS sequence"/>
</dbReference>
<dbReference type="VEuPathDB" id="TriTrypDB:LdBPK_180920.1"/>
<evidence type="ECO:0000256" key="5">
    <source>
        <dbReference type="ARBA" id="ARBA00022737"/>
    </source>
</evidence>
<feature type="compositionally biased region" description="Basic and acidic residues" evidence="11">
    <location>
        <begin position="855"/>
        <end position="866"/>
    </location>
</feature>
<feature type="compositionally biased region" description="Polar residues" evidence="11">
    <location>
        <begin position="920"/>
        <end position="934"/>
    </location>
</feature>
<dbReference type="SUPFAM" id="SSF50978">
    <property type="entry name" value="WD40 repeat-like"/>
    <property type="match status" value="1"/>
</dbReference>